<name>A0A7S5HG45_BEMTA</name>
<protein>
    <submittedName>
        <fullName evidence="2">MICAL-like protein 2 isoform X1</fullName>
    </submittedName>
</protein>
<evidence type="ECO:0000313" key="2">
    <source>
        <dbReference type="EMBL" id="QHB15649.1"/>
    </source>
</evidence>
<keyword evidence="1" id="KW-0732">Signal</keyword>
<dbReference type="EMBL" id="MN738112">
    <property type="protein sequence ID" value="QHB15649.1"/>
    <property type="molecule type" value="mRNA"/>
</dbReference>
<proteinExistence type="evidence at transcript level"/>
<evidence type="ECO:0000256" key="1">
    <source>
        <dbReference type="SAM" id="SignalP"/>
    </source>
</evidence>
<sequence length="399" mass="42458">MAQKFLYAILAICALTEVRAETLYSVSGYAFPQGVSTTNPIGMVSALQQTLNSHYNMLPASAHTAAYDRAKQVFDIAASRAAQINTALPPMPQLNTANLPTMPQINTANFPSVSQFSTDKLPSMPQLNTANFPSLSQFSTSNIPSVSQLSAGKVPTLSQLNTADVPTMPQLNTVNVPTMAQFNTALPSYTAENKLNTVNVPTTSQLNTALPSYTAENKLNTVNVPTMAQLNTAVPSYPSDTKLNTALPSYPAATQLNTALPSIPSATRLNTALPSIPPATQLNMGLPSFSANQFYTGNMPSVPEVVRPSNYDIAQLTNGLPLALKQLLNIVQYVRSVCPLCQSIDRAVAAGGIPRGSYAVDGAGRIYREQGQRIVPSNYAIDGSRLVDVSTGVTIISVY</sequence>
<feature type="signal peptide" evidence="1">
    <location>
        <begin position="1"/>
        <end position="20"/>
    </location>
</feature>
<dbReference type="PANTHER" id="PTHR39227">
    <property type="entry name" value="ADIPOGENESIS REGULATORY FACTOR"/>
    <property type="match status" value="1"/>
</dbReference>
<dbReference type="AlphaFoldDB" id="A0A7S5HG45"/>
<accession>A0A7S5HG45</accession>
<feature type="chain" id="PRO_5030588339" evidence="1">
    <location>
        <begin position="21"/>
        <end position="399"/>
    </location>
</feature>
<dbReference type="GO" id="GO:0045600">
    <property type="term" value="P:positive regulation of fat cell differentiation"/>
    <property type="evidence" value="ECO:0007669"/>
    <property type="project" value="InterPro"/>
</dbReference>
<reference evidence="2" key="1">
    <citation type="submission" date="2019-11" db="EMBL/GenBank/DDBJ databases">
        <title>Identification of Saliva Proteins of the Whitefly Bemisia tabaci by Transcriptome and LC-MS/MS Analyses.</title>
        <authorList>
            <person name="Huang H.-J."/>
        </authorList>
    </citation>
    <scope>NUCLEOTIDE SEQUENCE</scope>
</reference>
<dbReference type="PANTHER" id="PTHR39227:SF1">
    <property type="entry name" value="ADIPOGENESIS REGULATORY FACTOR"/>
    <property type="match status" value="1"/>
</dbReference>
<dbReference type="InterPro" id="IPR034450">
    <property type="entry name" value="ADIRF"/>
</dbReference>
<dbReference type="GO" id="GO:0005634">
    <property type="term" value="C:nucleus"/>
    <property type="evidence" value="ECO:0007669"/>
    <property type="project" value="InterPro"/>
</dbReference>
<organism evidence="2">
    <name type="scientific">Bemisia tabaci</name>
    <name type="common">Sweetpotato whitefly</name>
    <name type="synonym">Aleurodes tabaci</name>
    <dbReference type="NCBI Taxonomy" id="7038"/>
    <lineage>
        <taxon>Eukaryota</taxon>
        <taxon>Metazoa</taxon>
        <taxon>Ecdysozoa</taxon>
        <taxon>Arthropoda</taxon>
        <taxon>Hexapoda</taxon>
        <taxon>Insecta</taxon>
        <taxon>Pterygota</taxon>
        <taxon>Neoptera</taxon>
        <taxon>Paraneoptera</taxon>
        <taxon>Hemiptera</taxon>
        <taxon>Sternorrhyncha</taxon>
        <taxon>Aleyrodoidea</taxon>
        <taxon>Aleyrodidae</taxon>
        <taxon>Aleyrodinae</taxon>
        <taxon>Bemisia</taxon>
    </lineage>
</organism>